<dbReference type="AlphaFoldDB" id="A0A3D8QXE2"/>
<evidence type="ECO:0000313" key="3">
    <source>
        <dbReference type="Proteomes" id="UP000256645"/>
    </source>
</evidence>
<name>A0A3D8QXE2_9HELO</name>
<proteinExistence type="predicted"/>
<reference evidence="2 3" key="1">
    <citation type="journal article" date="2018" name="IMA Fungus">
        <title>IMA Genome-F 9: Draft genome sequence of Annulohypoxylon stygium, Aspergillus mulundensis, Berkeleyomyces basicola (syn. Thielaviopsis basicola), Ceratocystis smalleyi, two Cercospora beticola strains, Coleophoma cylindrospora, Fusarium fracticaudum, Phialophora cf. hyalina, and Morchella septimelata.</title>
        <authorList>
            <person name="Wingfield B.D."/>
            <person name="Bills G.F."/>
            <person name="Dong Y."/>
            <person name="Huang W."/>
            <person name="Nel W.J."/>
            <person name="Swalarsk-Parry B.S."/>
            <person name="Vaghefi N."/>
            <person name="Wilken P.M."/>
            <person name="An Z."/>
            <person name="de Beer Z.W."/>
            <person name="De Vos L."/>
            <person name="Chen L."/>
            <person name="Duong T.A."/>
            <person name="Gao Y."/>
            <person name="Hammerbacher A."/>
            <person name="Kikkert J.R."/>
            <person name="Li Y."/>
            <person name="Li H."/>
            <person name="Li K."/>
            <person name="Li Q."/>
            <person name="Liu X."/>
            <person name="Ma X."/>
            <person name="Naidoo K."/>
            <person name="Pethybridge S.J."/>
            <person name="Sun J."/>
            <person name="Steenkamp E.T."/>
            <person name="van der Nest M.A."/>
            <person name="van Wyk S."/>
            <person name="Wingfield M.J."/>
            <person name="Xiong C."/>
            <person name="Yue Q."/>
            <person name="Zhang X."/>
        </authorList>
    </citation>
    <scope>NUCLEOTIDE SEQUENCE [LARGE SCALE GENOMIC DNA]</scope>
    <source>
        <strain evidence="2 3">BP6252</strain>
    </source>
</reference>
<dbReference type="Proteomes" id="UP000256645">
    <property type="component" value="Unassembled WGS sequence"/>
</dbReference>
<keyword evidence="3" id="KW-1185">Reference proteome</keyword>
<keyword evidence="1" id="KW-0732">Signal</keyword>
<comment type="caution">
    <text evidence="2">The sequence shown here is derived from an EMBL/GenBank/DDBJ whole genome shotgun (WGS) entry which is preliminary data.</text>
</comment>
<sequence>MYLKSSLILALAFAGRSLAFSCTDDQMGLCCTSFTNRPNPAGGCGTTVKIGTNCVAQAMQLCSLEVQMEPRPILVDWAAEALLAVLIKGPC</sequence>
<organism evidence="2 3">
    <name type="scientific">Coleophoma cylindrospora</name>
    <dbReference type="NCBI Taxonomy" id="1849047"/>
    <lineage>
        <taxon>Eukaryota</taxon>
        <taxon>Fungi</taxon>
        <taxon>Dikarya</taxon>
        <taxon>Ascomycota</taxon>
        <taxon>Pezizomycotina</taxon>
        <taxon>Leotiomycetes</taxon>
        <taxon>Helotiales</taxon>
        <taxon>Dermateaceae</taxon>
        <taxon>Coleophoma</taxon>
    </lineage>
</organism>
<accession>A0A3D8QXE2</accession>
<evidence type="ECO:0000313" key="2">
    <source>
        <dbReference type="EMBL" id="RDW66439.1"/>
    </source>
</evidence>
<feature type="chain" id="PRO_5017575403" description="Hydrophobin" evidence="1">
    <location>
        <begin position="20"/>
        <end position="91"/>
    </location>
</feature>
<evidence type="ECO:0000256" key="1">
    <source>
        <dbReference type="SAM" id="SignalP"/>
    </source>
</evidence>
<feature type="signal peptide" evidence="1">
    <location>
        <begin position="1"/>
        <end position="19"/>
    </location>
</feature>
<gene>
    <name evidence="2" type="ORF">BP6252_10074</name>
</gene>
<protein>
    <recommendedName>
        <fullName evidence="4">Hydrophobin</fullName>
    </recommendedName>
</protein>
<dbReference type="EMBL" id="PDLM01000011">
    <property type="protein sequence ID" value="RDW66439.1"/>
    <property type="molecule type" value="Genomic_DNA"/>
</dbReference>
<evidence type="ECO:0008006" key="4">
    <source>
        <dbReference type="Google" id="ProtNLM"/>
    </source>
</evidence>